<accession>A0A7X1KCT8</accession>
<dbReference type="PROSITE" id="PS51704">
    <property type="entry name" value="GP_PDE"/>
    <property type="match status" value="1"/>
</dbReference>
<dbReference type="GO" id="GO:0006629">
    <property type="term" value="P:lipid metabolic process"/>
    <property type="evidence" value="ECO:0007669"/>
    <property type="project" value="InterPro"/>
</dbReference>
<dbReference type="GO" id="GO:0008081">
    <property type="term" value="F:phosphoric diester hydrolase activity"/>
    <property type="evidence" value="ECO:0007669"/>
    <property type="project" value="InterPro"/>
</dbReference>
<proteinExistence type="predicted"/>
<dbReference type="EMBL" id="JACLAU010000022">
    <property type="protein sequence ID" value="MBC2652596.1"/>
    <property type="molecule type" value="Genomic_DNA"/>
</dbReference>
<gene>
    <name evidence="2" type="ORF">H7F49_12870</name>
</gene>
<feature type="domain" description="GP-PDE" evidence="1">
    <location>
        <begin position="25"/>
        <end position="255"/>
    </location>
</feature>
<evidence type="ECO:0000259" key="1">
    <source>
        <dbReference type="PROSITE" id="PS51704"/>
    </source>
</evidence>
<comment type="caution">
    <text evidence="2">The sequence shown here is derived from an EMBL/GenBank/DDBJ whole genome shotgun (WGS) entry which is preliminary data.</text>
</comment>
<dbReference type="AlphaFoldDB" id="A0A7X1KCT8"/>
<dbReference type="InterPro" id="IPR030395">
    <property type="entry name" value="GP_PDE_dom"/>
</dbReference>
<dbReference type="PANTHER" id="PTHR46211:SF1">
    <property type="entry name" value="GLYCEROPHOSPHODIESTER PHOSPHODIESTERASE, CYTOPLASMIC"/>
    <property type="match status" value="1"/>
</dbReference>
<organism evidence="2 3">
    <name type="scientific">Novosphingobium aerophilum</name>
    <dbReference type="NCBI Taxonomy" id="2839843"/>
    <lineage>
        <taxon>Bacteria</taxon>
        <taxon>Pseudomonadati</taxon>
        <taxon>Pseudomonadota</taxon>
        <taxon>Alphaproteobacteria</taxon>
        <taxon>Sphingomonadales</taxon>
        <taxon>Sphingomonadaceae</taxon>
        <taxon>Novosphingobium</taxon>
    </lineage>
</organism>
<protein>
    <submittedName>
        <fullName evidence="2">Glycerophosphodiester phosphodiesterase</fullName>
    </submittedName>
</protein>
<dbReference type="Proteomes" id="UP000520156">
    <property type="component" value="Unassembled WGS sequence"/>
</dbReference>
<dbReference type="PANTHER" id="PTHR46211">
    <property type="entry name" value="GLYCEROPHOSPHORYL DIESTER PHOSPHODIESTERASE"/>
    <property type="match status" value="1"/>
</dbReference>
<evidence type="ECO:0000313" key="3">
    <source>
        <dbReference type="Proteomes" id="UP000520156"/>
    </source>
</evidence>
<evidence type="ECO:0000313" key="2">
    <source>
        <dbReference type="EMBL" id="MBC2652596.1"/>
    </source>
</evidence>
<dbReference type="Pfam" id="PF03009">
    <property type="entry name" value="GDPD"/>
    <property type="match status" value="1"/>
</dbReference>
<dbReference type="InterPro" id="IPR017946">
    <property type="entry name" value="PLC-like_Pdiesterase_TIM-brl"/>
</dbReference>
<dbReference type="SUPFAM" id="SSF51695">
    <property type="entry name" value="PLC-like phosphodiesterases"/>
    <property type="match status" value="1"/>
</dbReference>
<dbReference type="Gene3D" id="3.20.20.190">
    <property type="entry name" value="Phosphatidylinositol (PI) phosphodiesterase"/>
    <property type="match status" value="1"/>
</dbReference>
<sequence>MSLLSPLDRWLAPAPKPERVAWLRGATFAHRGLHGPGVPENSLSAAMAAIDRGLGIECDVHKSGDGQPMVFHDDTLDRLTGLSGRIGERTAADLGTIALLGSTDTIPTLRALLDRIAGEVPLLIEIKAPEDGRSGALCLAVRRVLEGYRGPHAVMSFDARIVRWFLLHSPHTVRGLVISEQDDKALTGRWRRHRMLWQAKPDFLSYDIRDLPGRFPRAQRLRGLPIATWTIRTADQLERALDHADAPTVEGAGVP</sequence>
<keyword evidence="3" id="KW-1185">Reference proteome</keyword>
<name>A0A7X1KCT8_9SPHN</name>
<reference evidence="2 3" key="1">
    <citation type="submission" date="2020-08" db="EMBL/GenBank/DDBJ databases">
        <title>The genome sequence of Novosphingobium flavum 4Y4.</title>
        <authorList>
            <person name="Liu Y."/>
        </authorList>
    </citation>
    <scope>NUCLEOTIDE SEQUENCE [LARGE SCALE GENOMIC DNA]</scope>
    <source>
        <strain evidence="2 3">4Y4</strain>
    </source>
</reference>